<dbReference type="InterPro" id="IPR025470">
    <property type="entry name" value="DUF4321"/>
</dbReference>
<keyword evidence="1" id="KW-0472">Membrane</keyword>
<dbReference type="OrthoDB" id="1727148at2"/>
<dbReference type="Proteomes" id="UP000184088">
    <property type="component" value="Unassembled WGS sequence"/>
</dbReference>
<feature type="transmembrane region" description="Helical" evidence="1">
    <location>
        <begin position="57"/>
        <end position="79"/>
    </location>
</feature>
<gene>
    <name evidence="2" type="ORF">SAMN02746089_01171</name>
</gene>
<dbReference type="Pfam" id="PF14209">
    <property type="entry name" value="DUF4321"/>
    <property type="match status" value="1"/>
</dbReference>
<name>A0A1M4Y960_9THEO</name>
<evidence type="ECO:0000313" key="2">
    <source>
        <dbReference type="EMBL" id="SHF02179.1"/>
    </source>
</evidence>
<keyword evidence="3" id="KW-1185">Reference proteome</keyword>
<evidence type="ECO:0008006" key="4">
    <source>
        <dbReference type="Google" id="ProtNLM"/>
    </source>
</evidence>
<accession>A0A1M4Y960</accession>
<dbReference type="EMBL" id="FQVH01000010">
    <property type="protein sequence ID" value="SHF02179.1"/>
    <property type="molecule type" value="Genomic_DNA"/>
</dbReference>
<organism evidence="2 3">
    <name type="scientific">Caldanaerobius fijiensis DSM 17918</name>
    <dbReference type="NCBI Taxonomy" id="1121256"/>
    <lineage>
        <taxon>Bacteria</taxon>
        <taxon>Bacillati</taxon>
        <taxon>Bacillota</taxon>
        <taxon>Clostridia</taxon>
        <taxon>Thermoanaerobacterales</taxon>
        <taxon>Thermoanaerobacteraceae</taxon>
        <taxon>Caldanaerobius</taxon>
    </lineage>
</organism>
<keyword evidence="1" id="KW-1133">Transmembrane helix</keyword>
<dbReference type="RefSeq" id="WP_073342675.1">
    <property type="nucleotide sequence ID" value="NZ_FQVH01000010.1"/>
</dbReference>
<evidence type="ECO:0000313" key="3">
    <source>
        <dbReference type="Proteomes" id="UP000184088"/>
    </source>
</evidence>
<keyword evidence="1" id="KW-0812">Transmembrane</keyword>
<proteinExistence type="predicted"/>
<dbReference type="AlphaFoldDB" id="A0A1M4Y960"/>
<sequence length="83" mass="9340">MKGNKLNIWRIIIAIVIGSIIGSYLSDYFSMWYKPLGYYKNIGMAAPTAIDLNIFKILFQISIKANIGTIVGLIIALYVNNRI</sequence>
<reference evidence="2 3" key="1">
    <citation type="submission" date="2016-11" db="EMBL/GenBank/DDBJ databases">
        <authorList>
            <person name="Jaros S."/>
            <person name="Januszkiewicz K."/>
            <person name="Wedrychowicz H."/>
        </authorList>
    </citation>
    <scope>NUCLEOTIDE SEQUENCE [LARGE SCALE GENOMIC DNA]</scope>
    <source>
        <strain evidence="2 3">DSM 17918</strain>
    </source>
</reference>
<feature type="transmembrane region" description="Helical" evidence="1">
    <location>
        <begin position="7"/>
        <end position="26"/>
    </location>
</feature>
<dbReference type="STRING" id="1121256.SAMN02746089_01171"/>
<protein>
    <recommendedName>
        <fullName evidence="4">DUF4321 domain-containing protein</fullName>
    </recommendedName>
</protein>
<evidence type="ECO:0000256" key="1">
    <source>
        <dbReference type="SAM" id="Phobius"/>
    </source>
</evidence>